<protein>
    <submittedName>
        <fullName evidence="1">Uncharacterized protein</fullName>
    </submittedName>
</protein>
<dbReference type="EMBL" id="OFSM01000052">
    <property type="protein sequence ID" value="SOY32492.1"/>
    <property type="molecule type" value="Genomic_DNA"/>
</dbReference>
<organism evidence="1 2">
    <name type="scientific">Acetatifactor muris</name>
    <dbReference type="NCBI Taxonomy" id="879566"/>
    <lineage>
        <taxon>Bacteria</taxon>
        <taxon>Bacillati</taxon>
        <taxon>Bacillota</taxon>
        <taxon>Clostridia</taxon>
        <taxon>Lachnospirales</taxon>
        <taxon>Lachnospiraceae</taxon>
        <taxon>Acetatifactor</taxon>
    </lineage>
</organism>
<evidence type="ECO:0000313" key="1">
    <source>
        <dbReference type="EMBL" id="SOY32492.1"/>
    </source>
</evidence>
<sequence>MDLEFITIDGFLPEDVVKNSGIAVQLIGKLSGEPNEIVVITQLGRSVGTAYVCHLSNGYDKRNIGNPCKCILDVPGFPKIKITQDFLIKERNGVKYTMACMAEKDFDSSRANWLY</sequence>
<proteinExistence type="predicted"/>
<gene>
    <name evidence="1" type="ORF">AMURIS_05257</name>
</gene>
<dbReference type="Proteomes" id="UP000236311">
    <property type="component" value="Unassembled WGS sequence"/>
</dbReference>
<accession>A0A2K4ZQ68</accession>
<evidence type="ECO:0000313" key="2">
    <source>
        <dbReference type="Proteomes" id="UP000236311"/>
    </source>
</evidence>
<keyword evidence="2" id="KW-1185">Reference proteome</keyword>
<dbReference type="AlphaFoldDB" id="A0A2K4ZQ68"/>
<dbReference type="RefSeq" id="WP_172455305.1">
    <property type="nucleotide sequence ID" value="NZ_JANJZD010000057.1"/>
</dbReference>
<name>A0A2K4ZQ68_9FIRM</name>
<reference evidence="1 2" key="1">
    <citation type="submission" date="2018-01" db="EMBL/GenBank/DDBJ databases">
        <authorList>
            <person name="Gaut B.S."/>
            <person name="Morton B.R."/>
            <person name="Clegg M.T."/>
            <person name="Duvall M.R."/>
        </authorList>
    </citation>
    <scope>NUCLEOTIDE SEQUENCE [LARGE SCALE GENOMIC DNA]</scope>
    <source>
        <strain evidence="1">GP69</strain>
    </source>
</reference>